<sequence length="64" mass="7020">MEAEDKLTKTQIAIDQARLIMESFDPGGALTVGYDQPMYTLTSEQMGIIAGALYLADCDLSYLK</sequence>
<proteinExistence type="predicted"/>
<gene>
    <name evidence="1" type="ORF">UFOVP1604_153</name>
</gene>
<accession>A0A6J5SUZ7</accession>
<evidence type="ECO:0000313" key="1">
    <source>
        <dbReference type="EMBL" id="CAB4219070.1"/>
    </source>
</evidence>
<dbReference type="EMBL" id="LR797474">
    <property type="protein sequence ID" value="CAB4219070.1"/>
    <property type="molecule type" value="Genomic_DNA"/>
</dbReference>
<protein>
    <submittedName>
        <fullName evidence="1">Uncharacterized protein</fullName>
    </submittedName>
</protein>
<name>A0A6J5SUZ7_9CAUD</name>
<reference evidence="1" key="1">
    <citation type="submission" date="2020-05" db="EMBL/GenBank/DDBJ databases">
        <authorList>
            <person name="Chiriac C."/>
            <person name="Salcher M."/>
            <person name="Ghai R."/>
            <person name="Kavagutti S V."/>
        </authorList>
    </citation>
    <scope>NUCLEOTIDE SEQUENCE</scope>
</reference>
<organism evidence="1">
    <name type="scientific">uncultured Caudovirales phage</name>
    <dbReference type="NCBI Taxonomy" id="2100421"/>
    <lineage>
        <taxon>Viruses</taxon>
        <taxon>Duplodnaviria</taxon>
        <taxon>Heunggongvirae</taxon>
        <taxon>Uroviricota</taxon>
        <taxon>Caudoviricetes</taxon>
        <taxon>Peduoviridae</taxon>
        <taxon>Maltschvirus</taxon>
        <taxon>Maltschvirus maltsch</taxon>
    </lineage>
</organism>